<evidence type="ECO:0000313" key="3">
    <source>
        <dbReference type="EMBL" id="PJB51238.1"/>
    </source>
</evidence>
<feature type="domain" description="M23ase beta-sheet core" evidence="2">
    <location>
        <begin position="308"/>
        <end position="398"/>
    </location>
</feature>
<dbReference type="AlphaFoldDB" id="A0A2M8C525"/>
<protein>
    <recommendedName>
        <fullName evidence="2">M23ase beta-sheet core domain-containing protein</fullName>
    </recommendedName>
</protein>
<dbReference type="PROSITE" id="PS51257">
    <property type="entry name" value="PROKAR_LIPOPROTEIN"/>
    <property type="match status" value="1"/>
</dbReference>
<dbReference type="SUPFAM" id="SSF51261">
    <property type="entry name" value="Duplicated hybrid motif"/>
    <property type="match status" value="1"/>
</dbReference>
<dbReference type="EMBL" id="PFTZ01000075">
    <property type="protein sequence ID" value="PJB51238.1"/>
    <property type="molecule type" value="Genomic_DNA"/>
</dbReference>
<reference evidence="4" key="1">
    <citation type="submission" date="2017-09" db="EMBL/GenBank/DDBJ databases">
        <title>Depth-based differentiation of microbial function through sediment-hosted aquifers and enrichment of novel symbionts in the deep terrestrial subsurface.</title>
        <authorList>
            <person name="Probst A.J."/>
            <person name="Ladd B."/>
            <person name="Jarett J.K."/>
            <person name="Geller-Mcgrath D.E."/>
            <person name="Sieber C.M.K."/>
            <person name="Emerson J.B."/>
            <person name="Anantharaman K."/>
            <person name="Thomas B.C."/>
            <person name="Malmstrom R."/>
            <person name="Stieglmeier M."/>
            <person name="Klingl A."/>
            <person name="Woyke T."/>
            <person name="Ryan C.M."/>
            <person name="Banfield J.F."/>
        </authorList>
    </citation>
    <scope>NUCLEOTIDE SEQUENCE [LARGE SCALE GENOMIC DNA]</scope>
</reference>
<dbReference type="Pfam" id="PF01551">
    <property type="entry name" value="Peptidase_M23"/>
    <property type="match status" value="1"/>
</dbReference>
<dbReference type="Gene3D" id="2.70.70.10">
    <property type="entry name" value="Glucose Permease (Domain IIA)"/>
    <property type="match status" value="1"/>
</dbReference>
<dbReference type="CDD" id="cd12797">
    <property type="entry name" value="M23_peptidase"/>
    <property type="match status" value="1"/>
</dbReference>
<dbReference type="PANTHER" id="PTHR21666">
    <property type="entry name" value="PEPTIDASE-RELATED"/>
    <property type="match status" value="1"/>
</dbReference>
<dbReference type="PANTHER" id="PTHR21666:SF270">
    <property type="entry name" value="MUREIN HYDROLASE ACTIVATOR ENVC"/>
    <property type="match status" value="1"/>
</dbReference>
<accession>A0A2M8C525</accession>
<evidence type="ECO:0000259" key="2">
    <source>
        <dbReference type="Pfam" id="PF01551"/>
    </source>
</evidence>
<dbReference type="Proteomes" id="UP000229421">
    <property type="component" value="Unassembled WGS sequence"/>
</dbReference>
<keyword evidence="1" id="KW-0732">Signal</keyword>
<sequence>MKTKGMLAIFLWFGLSGCPTHSQANIGQELQNQIVKRFGRISFENQEAYTLSRIGRTTEKHFSQTFRYGVINSREVESFGLPGGTVLLSQSMVEVANGSENEIGAVLAIEQASSGLDLGVKDILRQAIVETGIELIFKKAIPQKMNIPQLDKNVISQGLADFLTKGRQSDTQLRADTQAVNALCQSDQNPENILRFLMKLEALENCATTPRFVSSNLATRFSQNLVSHYRQTHNSNTKRVNNCVLAILKDKYQTDFTQPTQSSQLVDTKSNSNQLANGFSSPTGAPPIIICEFLELGKPFGTYFAGQYHLGEDLALRLGDAVYSIDKGEIVLCSKNGWGEGNCALVIQHQTKDGLDYKAYYGHLVLATAKKSGVVKSGEKIGEIGVWDPPHLHLGVNAENSIPRYFGLGYLPGEYKKGDTLEDYGFIAPSTFLARHSAQVSQAIAEAITLQEKEIHLGDDTSDARIFWDSRFQAKQSGSQSALTFELRAVPKKDPIFFINHHEICRIIPETSEWQEYRYSFDSSILQTDNIFYIKSFIPNVRQGFDDSLVRNIKIEFDL</sequence>
<feature type="signal peptide" evidence="1">
    <location>
        <begin position="1"/>
        <end position="24"/>
    </location>
</feature>
<dbReference type="InterPro" id="IPR011055">
    <property type="entry name" value="Dup_hybrid_motif"/>
</dbReference>
<comment type="caution">
    <text evidence="3">The sequence shown here is derived from an EMBL/GenBank/DDBJ whole genome shotgun (WGS) entry which is preliminary data.</text>
</comment>
<proteinExistence type="predicted"/>
<gene>
    <name evidence="3" type="ORF">CO101_02705</name>
</gene>
<name>A0A2M8C525_9BACT</name>
<organism evidence="3 4">
    <name type="scientific">Candidatus Berkelbacteria bacterium CG_4_9_14_3_um_filter_39_23</name>
    <dbReference type="NCBI Taxonomy" id="1974508"/>
    <lineage>
        <taxon>Bacteria</taxon>
        <taxon>Candidatus Berkelbacteria</taxon>
    </lineage>
</organism>
<dbReference type="InterPro" id="IPR050570">
    <property type="entry name" value="Cell_wall_metabolism_enzyme"/>
</dbReference>
<feature type="chain" id="PRO_5014721322" description="M23ase beta-sheet core domain-containing protein" evidence="1">
    <location>
        <begin position="25"/>
        <end position="559"/>
    </location>
</feature>
<dbReference type="GO" id="GO:0004222">
    <property type="term" value="F:metalloendopeptidase activity"/>
    <property type="evidence" value="ECO:0007669"/>
    <property type="project" value="TreeGrafter"/>
</dbReference>
<dbReference type="InterPro" id="IPR016047">
    <property type="entry name" value="M23ase_b-sheet_dom"/>
</dbReference>
<evidence type="ECO:0000313" key="4">
    <source>
        <dbReference type="Proteomes" id="UP000229421"/>
    </source>
</evidence>
<evidence type="ECO:0000256" key="1">
    <source>
        <dbReference type="SAM" id="SignalP"/>
    </source>
</evidence>